<dbReference type="InterPro" id="IPR007711">
    <property type="entry name" value="HigB-1"/>
</dbReference>
<keyword evidence="2" id="KW-1185">Reference proteome</keyword>
<dbReference type="SUPFAM" id="SSF143011">
    <property type="entry name" value="RelE-like"/>
    <property type="match status" value="1"/>
</dbReference>
<dbReference type="AlphaFoldDB" id="A0A2Y8ZST1"/>
<organism evidence="1 2">
    <name type="scientific">Branchiibius hedensis</name>
    <dbReference type="NCBI Taxonomy" id="672460"/>
    <lineage>
        <taxon>Bacteria</taxon>
        <taxon>Bacillati</taxon>
        <taxon>Actinomycetota</taxon>
        <taxon>Actinomycetes</taxon>
        <taxon>Micrococcales</taxon>
        <taxon>Dermacoccaceae</taxon>
        <taxon>Branchiibius</taxon>
    </lineage>
</organism>
<dbReference type="EMBL" id="UESZ01000001">
    <property type="protein sequence ID" value="SSA35024.1"/>
    <property type="molecule type" value="Genomic_DNA"/>
</dbReference>
<reference evidence="2" key="1">
    <citation type="submission" date="2016-10" db="EMBL/GenBank/DDBJ databases">
        <authorList>
            <person name="Varghese N."/>
            <person name="Submissions S."/>
        </authorList>
    </citation>
    <scope>NUCLEOTIDE SEQUENCE [LARGE SCALE GENOMIC DNA]</scope>
    <source>
        <strain evidence="2">DSM 22951</strain>
    </source>
</reference>
<dbReference type="PANTHER" id="PTHR40266:SF2">
    <property type="entry name" value="TOXIN HIGB-1"/>
    <property type="match status" value="1"/>
</dbReference>
<proteinExistence type="predicted"/>
<evidence type="ECO:0000313" key="1">
    <source>
        <dbReference type="EMBL" id="SSA35024.1"/>
    </source>
</evidence>
<dbReference type="OrthoDB" id="9801102at2"/>
<dbReference type="Pfam" id="PF05015">
    <property type="entry name" value="HigB-like_toxin"/>
    <property type="match status" value="1"/>
</dbReference>
<dbReference type="PANTHER" id="PTHR40266">
    <property type="entry name" value="TOXIN HIGB-1"/>
    <property type="match status" value="1"/>
</dbReference>
<protein>
    <submittedName>
        <fullName evidence="1">Proteic killer suppression protein</fullName>
    </submittedName>
</protein>
<dbReference type="Proteomes" id="UP000250028">
    <property type="component" value="Unassembled WGS sequence"/>
</dbReference>
<dbReference type="RefSeq" id="WP_109686026.1">
    <property type="nucleotide sequence ID" value="NZ_QGDN01000001.1"/>
</dbReference>
<dbReference type="InterPro" id="IPR035093">
    <property type="entry name" value="RelE/ParE_toxin_dom_sf"/>
</dbReference>
<accession>A0A2Y8ZST1</accession>
<sequence length="93" mass="10722">MIRSFRNSDTETVWNRERVRSFGPELQRAAQKKLRLLNAAAELNSLRVPPGNRLEKLTGDRSGQHSIRINGQFRICFIWTEAGPAEVEITDYH</sequence>
<evidence type="ECO:0000313" key="2">
    <source>
        <dbReference type="Proteomes" id="UP000250028"/>
    </source>
</evidence>
<dbReference type="Gene3D" id="3.30.2310.20">
    <property type="entry name" value="RelE-like"/>
    <property type="match status" value="1"/>
</dbReference>
<name>A0A2Y8ZST1_9MICO</name>
<gene>
    <name evidence="1" type="ORF">SAMN04489750_2358</name>
</gene>